<feature type="compositionally biased region" description="Basic and acidic residues" evidence="1">
    <location>
        <begin position="10"/>
        <end position="21"/>
    </location>
</feature>
<sequence length="347" mass="37045">MSKQETALKQAEKHPADDPKQETTPQATTAATSRPAWPPPPRPRKKSHPILKIISSVSILILCFTLLFGSIGLLLLHTTTHYKGALRHIATVEVKETRSVAGTAQAQAQATSQYINTAQANIEATATAQGIATSLATQTINDGTATAAASTDLFQTLTTGTPTISDPLTDKNGKNKWDIGGPDSHTGCAFDNTVYHATEAQQTYLQPCIAQGTDINNFIYQAEVTILKGDLGQAGLLFRSDTSGTAYYFFHVDSSGDYALDLYNTGNQISTLLQGTSSVIQQGFNQMNQLQIIATSSSITILANNTYLGTIADNTLTQGKIGVGVIDNSTPIDATFANVRVWNYTGN</sequence>
<evidence type="ECO:0000256" key="2">
    <source>
        <dbReference type="SAM" id="Phobius"/>
    </source>
</evidence>
<protein>
    <recommendedName>
        <fullName evidence="5">3-keto-disaccharide hydrolase domain-containing protein</fullName>
    </recommendedName>
</protein>
<comment type="caution">
    <text evidence="3">The sequence shown here is derived from an EMBL/GenBank/DDBJ whole genome shotgun (WGS) entry which is preliminary data.</text>
</comment>
<dbReference type="Gene3D" id="2.60.120.560">
    <property type="entry name" value="Exo-inulinase, domain 1"/>
    <property type="match status" value="1"/>
</dbReference>
<organism evidence="3 4">
    <name type="scientific">Dictyobacter arantiisoli</name>
    <dbReference type="NCBI Taxonomy" id="2014874"/>
    <lineage>
        <taxon>Bacteria</taxon>
        <taxon>Bacillati</taxon>
        <taxon>Chloroflexota</taxon>
        <taxon>Ktedonobacteria</taxon>
        <taxon>Ktedonobacterales</taxon>
        <taxon>Dictyobacteraceae</taxon>
        <taxon>Dictyobacter</taxon>
    </lineage>
</organism>
<evidence type="ECO:0000313" key="4">
    <source>
        <dbReference type="Proteomes" id="UP000322530"/>
    </source>
</evidence>
<evidence type="ECO:0000256" key="1">
    <source>
        <dbReference type="SAM" id="MobiDB-lite"/>
    </source>
</evidence>
<keyword evidence="2" id="KW-0472">Membrane</keyword>
<keyword evidence="2" id="KW-0812">Transmembrane</keyword>
<evidence type="ECO:0000313" key="3">
    <source>
        <dbReference type="EMBL" id="GCF08140.1"/>
    </source>
</evidence>
<keyword evidence="2" id="KW-1133">Transmembrane helix</keyword>
<feature type="transmembrane region" description="Helical" evidence="2">
    <location>
        <begin position="50"/>
        <end position="76"/>
    </location>
</feature>
<gene>
    <name evidence="3" type="ORF">KDI_17040</name>
</gene>
<keyword evidence="4" id="KW-1185">Reference proteome</keyword>
<proteinExistence type="predicted"/>
<feature type="region of interest" description="Disordered" evidence="1">
    <location>
        <begin position="1"/>
        <end position="47"/>
    </location>
</feature>
<accession>A0A5A5T9G6</accession>
<feature type="compositionally biased region" description="Low complexity" evidence="1">
    <location>
        <begin position="23"/>
        <end position="35"/>
    </location>
</feature>
<dbReference type="AlphaFoldDB" id="A0A5A5T9G6"/>
<dbReference type="EMBL" id="BIXY01000019">
    <property type="protein sequence ID" value="GCF08140.1"/>
    <property type="molecule type" value="Genomic_DNA"/>
</dbReference>
<dbReference type="RefSeq" id="WP_149401140.1">
    <property type="nucleotide sequence ID" value="NZ_BIXY01000019.1"/>
</dbReference>
<evidence type="ECO:0008006" key="5">
    <source>
        <dbReference type="Google" id="ProtNLM"/>
    </source>
</evidence>
<dbReference type="OrthoDB" id="149291at2"/>
<reference evidence="3 4" key="1">
    <citation type="submission" date="2019-01" db="EMBL/GenBank/DDBJ databases">
        <title>Draft genome sequence of Dictyobacter sp. Uno17.</title>
        <authorList>
            <person name="Wang C.M."/>
            <person name="Zheng Y."/>
            <person name="Sakai Y."/>
            <person name="Abe K."/>
            <person name="Yokota A."/>
            <person name="Yabe S."/>
        </authorList>
    </citation>
    <scope>NUCLEOTIDE SEQUENCE [LARGE SCALE GENOMIC DNA]</scope>
    <source>
        <strain evidence="3 4">Uno17</strain>
    </source>
</reference>
<dbReference type="Proteomes" id="UP000322530">
    <property type="component" value="Unassembled WGS sequence"/>
</dbReference>
<name>A0A5A5T9G6_9CHLR</name>